<evidence type="ECO:0000256" key="3">
    <source>
        <dbReference type="ARBA" id="ARBA00022927"/>
    </source>
</evidence>
<gene>
    <name evidence="8" type="ORF">PNOK_0311900</name>
</gene>
<name>A0A286ULR2_9AGAM</name>
<keyword evidence="9" id="KW-1185">Reference proteome</keyword>
<dbReference type="GO" id="GO:0005085">
    <property type="term" value="F:guanyl-nucleotide exchange factor activity"/>
    <property type="evidence" value="ECO:0007669"/>
    <property type="project" value="InterPro"/>
</dbReference>
<dbReference type="SUPFAM" id="SSF48371">
    <property type="entry name" value="ARM repeat"/>
    <property type="match status" value="1"/>
</dbReference>
<dbReference type="Pfam" id="PF12783">
    <property type="entry name" value="Sec7-like_HUS"/>
    <property type="match status" value="1"/>
</dbReference>
<dbReference type="Pfam" id="PF16213">
    <property type="entry name" value="DCB"/>
    <property type="match status" value="1"/>
</dbReference>
<dbReference type="InterPro" id="IPR046455">
    <property type="entry name" value="Sec7/BIG1-like_C"/>
</dbReference>
<keyword evidence="4" id="KW-0472">Membrane</keyword>
<dbReference type="GO" id="GO:0030663">
    <property type="term" value="C:COPI-coated vesicle membrane"/>
    <property type="evidence" value="ECO:0007669"/>
    <property type="project" value="UniProtKB-SubCell"/>
</dbReference>
<feature type="region of interest" description="Disordered" evidence="6">
    <location>
        <begin position="316"/>
        <end position="339"/>
    </location>
</feature>
<accession>A0A286ULR2</accession>
<feature type="compositionally biased region" description="Pro residues" evidence="6">
    <location>
        <begin position="129"/>
        <end position="138"/>
    </location>
</feature>
<dbReference type="GO" id="GO:0015031">
    <property type="term" value="P:protein transport"/>
    <property type="evidence" value="ECO:0007669"/>
    <property type="project" value="UniProtKB-KW"/>
</dbReference>
<feature type="compositionally biased region" description="Basic and acidic residues" evidence="6">
    <location>
        <begin position="28"/>
        <end position="46"/>
    </location>
</feature>
<dbReference type="PANTHER" id="PTHR10663">
    <property type="entry name" value="GUANYL-NUCLEOTIDE EXCHANGE FACTOR"/>
    <property type="match status" value="1"/>
</dbReference>
<dbReference type="InterPro" id="IPR023394">
    <property type="entry name" value="Sec7_C_sf"/>
</dbReference>
<proteinExistence type="predicted"/>
<sequence length="1933" mass="215400">MQSVDVEDPSACSPSPESQNLQANEKSPSVDEHGRVDDEPETKIDINEESASDKLTNGDDHPESPSLEQQDSDEKENLEPEVSTTETTEPSYQTVEDGEVTPVAASSRESNVEDVLESSPDSAPDVNQIPPPSPPTPPAKFLEESPSVNNEIVNNASLQEVTLDAPPAPIEKSPRSAHTNITEVTQSSRPSTPLTARLFGRKSTSESVHSPSSSLGHVRNLTITQGHTLSVVLISNALETIAGSREAKRSAPLKDAVDNALTMIRSGQGGDKPREIFEPLRLACETGNEKLQIASLDCTSKLISYSFFLETDAPASHHIASPPPSPALPPQKFTSESQTNLRPPTLVDLVTHTITACHTETTPDTVSLQIVKALLALVLSPTLLVHQSSLLKAVRTVYNIFLLSPDPINQTVAQGGLTQMVHHVFARCKLSGLRNDSVDISSPISPRPDGYGQGIRLPSNRPSLTPTTPDTYPLPPLTPPNGPDEEEEAAQKRENTNITETPVSQADKLPEGEVQSPGPGGTSLKMFETQNPNEHFAEADIHSHTISTNDLFFKDAFLVFRALCKLTMKNLNTESERDLKSHAMRSKLVSLHLVLTILNSHMQVFVDPSSIIYSSSSNEATSFINATKQYLCLSLSRNALSPVPQVFEISVEIFWRVLTGMRTKLKKEIEVFFHEIFIPILEMKTSTLKQKSVILGMLQRLCQEPQALVEIYLNYDCDREATDNIYEHLMNTISKISTTHSNSPAPKPGDPTSSPALNPTSKSHSSNIPPNLTTAALAVPGNADNHNLGLSEQQLKRQGLESLVAVLKSLVTWGTVAGKNLNTADSAQDSVVPVSSSQASSAEGMVSDSSLDKLAAPTSAGDLSRTPTPEISDDPGRFESAKQRKTILQEGIKRFNYKPKKGIEFLLDNGFIPSREPVEIAKFLLSTDGLSKATIGEYLGEGDEENIAIMHAFVDLLDFSNLPFVDALRLFLQSFRLPGESQKIDRYMLKFAERYIAGNSQTPFANADTAYVLSYSTIMLNTDAHNPQVKNRMTKEEFIKNNRGINDGANLPDEFLLSIFDEIQTNEIRMKDEIDTALTLPSQGPGIANALASVGRDFQKEAYVMQSLGMANKTEALFKTLMRSQRRSSKGNDQFFSASHFVHVRPMFEVAWIPFLAGISGPLTDTDDLEVVELCLEGFKCAIRIACFFDLELERNAFVTTLAKFTFLNNLGEMKTKNMEAIKALLDIAVSDGNHLRGSWHEVLTCVSQLERMQLISSGIDLPDSGRNKGRARKMPAEELANESRSTHITVATDMVFSLSHYLSGTAIVEFVRALSAVSWEEIQSSGLSEHPRLFSLQKLVEISYYNMGRIRLEWSNLWEIIGEHFNQVCCHHNPHVGFFALDALRQLAMRFLEKEELPHFKFQKDFLKPFEYTMIHNNNPDIRDMVLQCLQQMIQARVHNFVSGWRTLFSVFSAASKVLTERVVSSAFEIVTRINKDHFSEIARNGAFADLTVCITDFCKQCLVAQTTDDAMIKFWFPVLFSFYDIIMNGEDLEVRRLALDSLFTTLKEYGSTFTVEFWDTVCQELLFPIFAVLKNSSDLSRWSTQEDMSVWLSTTMIQALRDLIDLYTYYFETLERFLDGLLDLLCVCICQENDTLARIGTACLQQLLEKNVKKLSAARWERVVTTFVKLFKTTTPHQLFDENLRTDVDGSTPDVSESADSEQTIIPAPLQANGESRNGIKISAGERRRIFKQIIVKCVLQLLLIETTNELLQNDEVYDTIPPEHLLRLMGVLDHSYQFARMFNEDKELRYALWKVGFMKHLPNLLKQETSSADTLVTVLCRMYHDTRPQHLELRPQIADKFLPLGLGVVNDFNKLRMETSQKNIAAFMPVVSKIIKGFCSLSDKAFGRFLPAIYPSTAELCARDLSPEVRSHLRDYFVRVGQFQGIIERT</sequence>
<evidence type="ECO:0000256" key="4">
    <source>
        <dbReference type="ARBA" id="ARBA00023136"/>
    </source>
</evidence>
<keyword evidence="3" id="KW-0653">Protein transport</keyword>
<dbReference type="InterPro" id="IPR035999">
    <property type="entry name" value="Sec7_dom_sf"/>
</dbReference>
<evidence type="ECO:0000256" key="2">
    <source>
        <dbReference type="ARBA" id="ARBA00022490"/>
    </source>
</evidence>
<dbReference type="Pfam" id="PF20252">
    <property type="entry name" value="BIG2_C"/>
    <property type="match status" value="1"/>
</dbReference>
<dbReference type="GO" id="GO:0032012">
    <property type="term" value="P:regulation of ARF protein signal transduction"/>
    <property type="evidence" value="ECO:0007669"/>
    <property type="project" value="InterPro"/>
</dbReference>
<dbReference type="Gene3D" id="1.10.220.20">
    <property type="match status" value="1"/>
</dbReference>
<evidence type="ECO:0000313" key="8">
    <source>
        <dbReference type="EMBL" id="PAV20492.1"/>
    </source>
</evidence>
<keyword evidence="1" id="KW-0813">Transport</keyword>
<dbReference type="InterPro" id="IPR016024">
    <property type="entry name" value="ARM-type_fold"/>
</dbReference>
<dbReference type="STRING" id="2282107.A0A286ULR2"/>
<feature type="domain" description="SEC7" evidence="7">
    <location>
        <begin position="877"/>
        <end position="1066"/>
    </location>
</feature>
<dbReference type="Pfam" id="PF09324">
    <property type="entry name" value="Sec7-like_HDS"/>
    <property type="match status" value="1"/>
</dbReference>
<feature type="compositionally biased region" description="Low complexity" evidence="6">
    <location>
        <begin position="462"/>
        <end position="471"/>
    </location>
</feature>
<dbReference type="EMBL" id="NBII01000003">
    <property type="protein sequence ID" value="PAV20492.1"/>
    <property type="molecule type" value="Genomic_DNA"/>
</dbReference>
<feature type="region of interest" description="Disordered" evidence="6">
    <location>
        <begin position="1"/>
        <end position="143"/>
    </location>
</feature>
<feature type="region of interest" description="Disordered" evidence="6">
    <location>
        <begin position="826"/>
        <end position="878"/>
    </location>
</feature>
<dbReference type="InterPro" id="IPR000904">
    <property type="entry name" value="Sec7_dom"/>
</dbReference>
<dbReference type="InterPro" id="IPR032629">
    <property type="entry name" value="DCB_dom"/>
</dbReference>
<reference evidence="8 9" key="1">
    <citation type="journal article" date="2017" name="Mol. Ecol.">
        <title>Comparative and population genomic landscape of Phellinus noxius: A hypervariable fungus causing root rot in trees.</title>
        <authorList>
            <person name="Chung C.L."/>
            <person name="Lee T.J."/>
            <person name="Akiba M."/>
            <person name="Lee H.H."/>
            <person name="Kuo T.H."/>
            <person name="Liu D."/>
            <person name="Ke H.M."/>
            <person name="Yokoi T."/>
            <person name="Roa M.B."/>
            <person name="Lu M.J."/>
            <person name="Chang Y.Y."/>
            <person name="Ann P.J."/>
            <person name="Tsai J.N."/>
            <person name="Chen C.Y."/>
            <person name="Tzean S.S."/>
            <person name="Ota Y."/>
            <person name="Hattori T."/>
            <person name="Sahashi N."/>
            <person name="Liou R.F."/>
            <person name="Kikuchi T."/>
            <person name="Tsai I.J."/>
        </authorList>
    </citation>
    <scope>NUCLEOTIDE SEQUENCE [LARGE SCALE GENOMIC DNA]</scope>
    <source>
        <strain evidence="8 9">FFPRI411160</strain>
    </source>
</reference>
<dbReference type="InterPro" id="IPR032691">
    <property type="entry name" value="Mon2/Sec7/BIG1-like_HUS"/>
</dbReference>
<organism evidence="8 9">
    <name type="scientific">Pyrrhoderma noxium</name>
    <dbReference type="NCBI Taxonomy" id="2282107"/>
    <lineage>
        <taxon>Eukaryota</taxon>
        <taxon>Fungi</taxon>
        <taxon>Dikarya</taxon>
        <taxon>Basidiomycota</taxon>
        <taxon>Agaricomycotina</taxon>
        <taxon>Agaricomycetes</taxon>
        <taxon>Hymenochaetales</taxon>
        <taxon>Hymenochaetaceae</taxon>
        <taxon>Pyrrhoderma</taxon>
    </lineage>
</organism>
<comment type="subcellular location">
    <subcellularLocation>
        <location evidence="5">Cytoplasmic vesicle</location>
        <location evidence="5">COPI-coated vesicle membrane</location>
    </subcellularLocation>
</comment>
<feature type="region of interest" description="Disordered" evidence="6">
    <location>
        <begin position="166"/>
        <end position="216"/>
    </location>
</feature>
<evidence type="ECO:0000256" key="5">
    <source>
        <dbReference type="ARBA" id="ARBA00060451"/>
    </source>
</evidence>
<evidence type="ECO:0000259" key="7">
    <source>
        <dbReference type="PROSITE" id="PS50190"/>
    </source>
</evidence>
<dbReference type="FunFam" id="1.10.1000.11:FF:000003">
    <property type="entry name" value="Brefeldin A-inhibited guanine nucleotide-exchange protein 1"/>
    <property type="match status" value="1"/>
</dbReference>
<dbReference type="PANTHER" id="PTHR10663:SF375">
    <property type="entry name" value="LD29171P"/>
    <property type="match status" value="1"/>
</dbReference>
<feature type="compositionally biased region" description="Low complexity" evidence="6">
    <location>
        <begin position="826"/>
        <end position="842"/>
    </location>
</feature>
<feature type="compositionally biased region" description="Low complexity" evidence="6">
    <location>
        <begin position="205"/>
        <end position="214"/>
    </location>
</feature>
<dbReference type="SUPFAM" id="SSF48425">
    <property type="entry name" value="Sec7 domain"/>
    <property type="match status" value="1"/>
</dbReference>
<dbReference type="OrthoDB" id="18431at2759"/>
<keyword evidence="2" id="KW-0963">Cytoplasm</keyword>
<feature type="compositionally biased region" description="Polar residues" evidence="6">
    <location>
        <begin position="12"/>
        <end position="27"/>
    </location>
</feature>
<feature type="compositionally biased region" description="Polar residues" evidence="6">
    <location>
        <begin position="176"/>
        <end position="194"/>
    </location>
</feature>
<dbReference type="Gene3D" id="1.10.1000.11">
    <property type="entry name" value="Arf Nucleotide-binding Site Opener,domain 2"/>
    <property type="match status" value="1"/>
</dbReference>
<dbReference type="InParanoid" id="A0A286ULR2"/>
<dbReference type="SMART" id="SM00222">
    <property type="entry name" value="Sec7"/>
    <property type="match status" value="1"/>
</dbReference>
<evidence type="ECO:0000256" key="1">
    <source>
        <dbReference type="ARBA" id="ARBA00022448"/>
    </source>
</evidence>
<feature type="region of interest" description="Disordered" evidence="6">
    <location>
        <begin position="436"/>
        <end position="521"/>
    </location>
</feature>
<feature type="region of interest" description="Disordered" evidence="6">
    <location>
        <begin position="737"/>
        <end position="780"/>
    </location>
</feature>
<comment type="caution">
    <text evidence="8">The sequence shown here is derived from an EMBL/GenBank/DDBJ whole genome shotgun (WGS) entry which is preliminary data.</text>
</comment>
<dbReference type="Pfam" id="PF01369">
    <property type="entry name" value="Sec7"/>
    <property type="match status" value="1"/>
</dbReference>
<dbReference type="Proteomes" id="UP000217199">
    <property type="component" value="Unassembled WGS sequence"/>
</dbReference>
<dbReference type="FunFam" id="1.10.220.20:FF:000002">
    <property type="entry name" value="Brefeldin A-inhibited guanine nucleotide-exchange protein 1"/>
    <property type="match status" value="1"/>
</dbReference>
<dbReference type="FunCoup" id="A0A286ULR2">
    <property type="interactions" value="448"/>
</dbReference>
<evidence type="ECO:0000313" key="9">
    <source>
        <dbReference type="Proteomes" id="UP000217199"/>
    </source>
</evidence>
<dbReference type="PROSITE" id="PS50190">
    <property type="entry name" value="SEC7"/>
    <property type="match status" value="1"/>
</dbReference>
<dbReference type="InterPro" id="IPR015403">
    <property type="entry name" value="Mon2/Sec7/BIG1-like_HDS"/>
</dbReference>
<feature type="compositionally biased region" description="Low complexity" evidence="6">
    <location>
        <begin position="80"/>
        <end position="91"/>
    </location>
</feature>
<protein>
    <submittedName>
        <fullName evidence="8">Sec7-domain-containing</fullName>
    </submittedName>
</protein>
<dbReference type="CDD" id="cd00171">
    <property type="entry name" value="Sec7"/>
    <property type="match status" value="1"/>
</dbReference>
<evidence type="ECO:0000256" key="6">
    <source>
        <dbReference type="SAM" id="MobiDB-lite"/>
    </source>
</evidence>
<feature type="compositionally biased region" description="Pro residues" evidence="6">
    <location>
        <begin position="472"/>
        <end position="482"/>
    </location>
</feature>
<feature type="compositionally biased region" description="Polar residues" evidence="6">
    <location>
        <begin position="751"/>
        <end position="774"/>
    </location>
</feature>